<dbReference type="Gene3D" id="3.30.450.40">
    <property type="match status" value="1"/>
</dbReference>
<keyword evidence="11" id="KW-0464">Manganese</keyword>
<evidence type="ECO:0000256" key="7">
    <source>
        <dbReference type="ARBA" id="ARBA00022801"/>
    </source>
</evidence>
<dbReference type="AlphaFoldDB" id="A0A6G4A6Z9"/>
<keyword evidence="4" id="KW-0479">Metal-binding</keyword>
<sequence>MEGETARLAFLHRAISDIGTTLNVGHAARVLAASAVPGFADFASVHLHDHVTASEDDSTARSPHASPVMHRVAAVHHDDLGHKAELQAGQTFVYPSDTAMARFLAVIEPVLIPRVDQDILLKLPAELDSPSARSVLTDSSVMLVPLAARDSVLGFLIFGRKPERPAFIPADLAACQQMAQRAALSLHNARLYRHQARTSAVFRRSLQPMPPPRLPGVEIAYRYHPYSRATQVGGDWLDAIPLPGHRVGLVIGDVEGHGLHAAVAMGQLRTAVRTLATLDLPPAQLLLRLDQFAQGLNHTTLATCLYGIYDPLPRRASFASAGHLPPILVSLDGKDELLEVPVSAPIGVGSTAFDTLELPIDSGSLLVMCTDGLVETREQDIEEGLFAVRRSLTTPHLSLEEACDALLRRQHHDDATVLMARLHGIPHDRIATWRFPPQPEQVRIARRLVRDTLTAWGLRDICDTTQLLAGELLTDAAHHTSNPIGLRLVHTDTLLCEVTDDNQVAPSLLQPAGTDTSERCVTLIRKLAARWGCTPTPAGRTVWFEHRLPTHGARGIASRSPLSPDNV</sequence>
<keyword evidence="18" id="KW-1185">Reference proteome</keyword>
<keyword evidence="10" id="KW-0904">Protein phosphatase</keyword>
<dbReference type="Pfam" id="PF07228">
    <property type="entry name" value="SpoIIE"/>
    <property type="match status" value="1"/>
</dbReference>
<keyword evidence="6" id="KW-0418">Kinase</keyword>
<dbReference type="SUPFAM" id="SSF55781">
    <property type="entry name" value="GAF domain-like"/>
    <property type="match status" value="1"/>
</dbReference>
<dbReference type="Gene3D" id="3.60.40.10">
    <property type="entry name" value="PPM-type phosphatase domain"/>
    <property type="match status" value="1"/>
</dbReference>
<dbReference type="CDD" id="cd16936">
    <property type="entry name" value="HATPase_RsbW-like"/>
    <property type="match status" value="1"/>
</dbReference>
<dbReference type="Gene3D" id="3.30.565.10">
    <property type="entry name" value="Histidine kinase-like ATPase, C-terminal domain"/>
    <property type="match status" value="1"/>
</dbReference>
<keyword evidence="9" id="KW-0460">Magnesium</keyword>
<evidence type="ECO:0000256" key="1">
    <source>
        <dbReference type="ARBA" id="ARBA00013081"/>
    </source>
</evidence>
<dbReference type="SUPFAM" id="SSF81606">
    <property type="entry name" value="PP2C-like"/>
    <property type="match status" value="1"/>
</dbReference>
<evidence type="ECO:0000256" key="14">
    <source>
        <dbReference type="ARBA" id="ARBA00075117"/>
    </source>
</evidence>
<dbReference type="InterPro" id="IPR052016">
    <property type="entry name" value="Bact_Sigma-Reg"/>
</dbReference>
<dbReference type="GO" id="GO:0004722">
    <property type="term" value="F:protein serine/threonine phosphatase activity"/>
    <property type="evidence" value="ECO:0007669"/>
    <property type="project" value="UniProtKB-EC"/>
</dbReference>
<dbReference type="EMBL" id="JAAIKT010000001">
    <property type="protein sequence ID" value="NEW68968.1"/>
    <property type="molecule type" value="Genomic_DNA"/>
</dbReference>
<keyword evidence="5" id="KW-0547">Nucleotide-binding</keyword>
<comment type="caution">
    <text evidence="17">The sequence shown here is derived from an EMBL/GenBank/DDBJ whole genome shotgun (WGS) entry which is preliminary data.</text>
</comment>
<protein>
    <recommendedName>
        <fullName evidence="1">protein-serine/threonine phosphatase</fullName>
        <ecNumber evidence="1">3.1.3.16</ecNumber>
    </recommendedName>
    <alternativeName>
        <fullName evidence="15">Protein-serine/threonine phosphatase</fullName>
    </alternativeName>
    <alternativeName>
        <fullName evidence="14">Serine/threonine-protein kinase</fullName>
    </alternativeName>
</protein>
<feature type="domain" description="PPM-type phosphatase" evidence="16">
    <location>
        <begin position="214"/>
        <end position="422"/>
    </location>
</feature>
<evidence type="ECO:0000256" key="12">
    <source>
        <dbReference type="ARBA" id="ARBA00047761"/>
    </source>
</evidence>
<dbReference type="PANTHER" id="PTHR43156:SF2">
    <property type="entry name" value="STAGE II SPORULATION PROTEIN E"/>
    <property type="match status" value="1"/>
</dbReference>
<gene>
    <name evidence="17" type="ORF">G4H13_00705</name>
</gene>
<dbReference type="PANTHER" id="PTHR43156">
    <property type="entry name" value="STAGE II SPORULATION PROTEIN E-RELATED"/>
    <property type="match status" value="1"/>
</dbReference>
<comment type="function">
    <text evidence="13">Primarily acts as an independent SigF regulator that is sensitive to the osmosensory signal, mediating the cross talk of PknD with the SigF regulon. Possesses both phosphatase and kinase activities. The kinase domain functions as a classic anti-sigma factor-like kinase to phosphorylate the anti-anti-sigma factor domain at the canonical regulatory site, and the phosphatase domain antagonizes this activity.</text>
</comment>
<evidence type="ECO:0000313" key="17">
    <source>
        <dbReference type="EMBL" id="NEW68968.1"/>
    </source>
</evidence>
<dbReference type="RefSeq" id="WP_164422629.1">
    <property type="nucleotide sequence ID" value="NZ_JAAIKT010000001.1"/>
</dbReference>
<evidence type="ECO:0000256" key="2">
    <source>
        <dbReference type="ARBA" id="ARBA00022553"/>
    </source>
</evidence>
<dbReference type="GO" id="GO:0005524">
    <property type="term" value="F:ATP binding"/>
    <property type="evidence" value="ECO:0007669"/>
    <property type="project" value="UniProtKB-KW"/>
</dbReference>
<dbReference type="InterPro" id="IPR036457">
    <property type="entry name" value="PPM-type-like_dom_sf"/>
</dbReference>
<evidence type="ECO:0000256" key="13">
    <source>
        <dbReference type="ARBA" id="ARBA00056274"/>
    </source>
</evidence>
<dbReference type="FunFam" id="3.60.40.10:FF:000005">
    <property type="entry name" value="Serine/threonine protein phosphatase"/>
    <property type="match status" value="1"/>
</dbReference>
<dbReference type="InterPro" id="IPR001932">
    <property type="entry name" value="PPM-type_phosphatase-like_dom"/>
</dbReference>
<evidence type="ECO:0000256" key="6">
    <source>
        <dbReference type="ARBA" id="ARBA00022777"/>
    </source>
</evidence>
<reference evidence="17" key="1">
    <citation type="submission" date="2020-02" db="EMBL/GenBank/DDBJ databases">
        <title>A new Streptomyces sp. for controlling soil-borne diseases.</title>
        <authorList>
            <person name="Li X."/>
            <person name="Tian Y."/>
            <person name="Gao K."/>
        </authorList>
    </citation>
    <scope>NUCLEOTIDE SEQUENCE [LARGE SCALE GENOMIC DNA]</scope>
    <source>
        <strain evidence="17">0250</strain>
    </source>
</reference>
<keyword evidence="8" id="KW-0067">ATP-binding</keyword>
<accession>A0A6G4A6Z9</accession>
<evidence type="ECO:0000256" key="10">
    <source>
        <dbReference type="ARBA" id="ARBA00022912"/>
    </source>
</evidence>
<evidence type="ECO:0000256" key="9">
    <source>
        <dbReference type="ARBA" id="ARBA00022842"/>
    </source>
</evidence>
<evidence type="ECO:0000256" key="8">
    <source>
        <dbReference type="ARBA" id="ARBA00022840"/>
    </source>
</evidence>
<keyword evidence="7" id="KW-0378">Hydrolase</keyword>
<dbReference type="EC" id="3.1.3.16" evidence="1"/>
<evidence type="ECO:0000259" key="16">
    <source>
        <dbReference type="SMART" id="SM00331"/>
    </source>
</evidence>
<dbReference type="GO" id="GO:0016301">
    <property type="term" value="F:kinase activity"/>
    <property type="evidence" value="ECO:0007669"/>
    <property type="project" value="UniProtKB-KW"/>
</dbReference>
<evidence type="ECO:0000256" key="3">
    <source>
        <dbReference type="ARBA" id="ARBA00022679"/>
    </source>
</evidence>
<dbReference type="GO" id="GO:0046872">
    <property type="term" value="F:metal ion binding"/>
    <property type="evidence" value="ECO:0007669"/>
    <property type="project" value="UniProtKB-KW"/>
</dbReference>
<proteinExistence type="predicted"/>
<organism evidence="17 18">
    <name type="scientific">Streptomyces rhizosphaericus</name>
    <dbReference type="NCBI Taxonomy" id="114699"/>
    <lineage>
        <taxon>Bacteria</taxon>
        <taxon>Bacillati</taxon>
        <taxon>Actinomycetota</taxon>
        <taxon>Actinomycetes</taxon>
        <taxon>Kitasatosporales</taxon>
        <taxon>Streptomycetaceae</taxon>
        <taxon>Streptomyces</taxon>
        <taxon>Streptomyces violaceusniger group</taxon>
    </lineage>
</organism>
<keyword evidence="3" id="KW-0808">Transferase</keyword>
<evidence type="ECO:0000256" key="5">
    <source>
        <dbReference type="ARBA" id="ARBA00022741"/>
    </source>
</evidence>
<comment type="catalytic activity">
    <reaction evidence="12">
        <text>O-phospho-L-seryl-[protein] + H2O = L-seryl-[protein] + phosphate</text>
        <dbReference type="Rhea" id="RHEA:20629"/>
        <dbReference type="Rhea" id="RHEA-COMP:9863"/>
        <dbReference type="Rhea" id="RHEA-COMP:11604"/>
        <dbReference type="ChEBI" id="CHEBI:15377"/>
        <dbReference type="ChEBI" id="CHEBI:29999"/>
        <dbReference type="ChEBI" id="CHEBI:43474"/>
        <dbReference type="ChEBI" id="CHEBI:83421"/>
        <dbReference type="EC" id="3.1.3.16"/>
    </reaction>
</comment>
<dbReference type="InterPro" id="IPR036890">
    <property type="entry name" value="HATPase_C_sf"/>
</dbReference>
<name>A0A6G4A6Z9_9ACTN</name>
<evidence type="ECO:0000256" key="15">
    <source>
        <dbReference type="ARBA" id="ARBA00081350"/>
    </source>
</evidence>
<keyword evidence="2" id="KW-0597">Phosphoprotein</keyword>
<dbReference type="InterPro" id="IPR029016">
    <property type="entry name" value="GAF-like_dom_sf"/>
</dbReference>
<dbReference type="SMART" id="SM00331">
    <property type="entry name" value="PP2C_SIG"/>
    <property type="match status" value="1"/>
</dbReference>
<evidence type="ECO:0000256" key="4">
    <source>
        <dbReference type="ARBA" id="ARBA00022723"/>
    </source>
</evidence>
<evidence type="ECO:0000256" key="11">
    <source>
        <dbReference type="ARBA" id="ARBA00023211"/>
    </source>
</evidence>
<evidence type="ECO:0000313" key="18">
    <source>
        <dbReference type="Proteomes" id="UP000476310"/>
    </source>
</evidence>
<dbReference type="Proteomes" id="UP000476310">
    <property type="component" value="Unassembled WGS sequence"/>
</dbReference>